<dbReference type="InterPro" id="IPR011332">
    <property type="entry name" value="Ribosomal_zn-bd"/>
</dbReference>
<dbReference type="SUPFAM" id="SSF57829">
    <property type="entry name" value="Zn-binding ribosomal proteins"/>
    <property type="match status" value="1"/>
</dbReference>
<dbReference type="NCBIfam" id="NF001860">
    <property type="entry name" value="PRK00595.1"/>
    <property type="match status" value="1"/>
</dbReference>
<keyword evidence="3 5" id="KW-0687">Ribonucleoprotein</keyword>
<dbReference type="EMBL" id="AWQU01000036">
    <property type="protein sequence ID" value="KFB07971.1"/>
    <property type="molecule type" value="Genomic_DNA"/>
</dbReference>
<keyword evidence="7" id="KW-1185">Reference proteome</keyword>
<organism evidence="6 7">
    <name type="scientific">Malacoplasma iowae DK-CPA</name>
    <dbReference type="NCBI Taxonomy" id="1394179"/>
    <lineage>
        <taxon>Bacteria</taxon>
        <taxon>Bacillati</taxon>
        <taxon>Mycoplasmatota</taxon>
        <taxon>Mycoplasmoidales</taxon>
        <taxon>Mycoplasmoidaceae</taxon>
        <taxon>Malacoplasma</taxon>
    </lineage>
</organism>
<gene>
    <name evidence="5 6" type="primary">rpmG</name>
    <name evidence="6" type="ORF">P271_837</name>
</gene>
<comment type="caution">
    <text evidence="6">The sequence shown here is derived from an EMBL/GenBank/DDBJ whole genome shotgun (WGS) entry which is preliminary data.</text>
</comment>
<dbReference type="Pfam" id="PF00471">
    <property type="entry name" value="Ribosomal_L33"/>
    <property type="match status" value="1"/>
</dbReference>
<evidence type="ECO:0000256" key="4">
    <source>
        <dbReference type="ARBA" id="ARBA00035176"/>
    </source>
</evidence>
<keyword evidence="2 5" id="KW-0689">Ribosomal protein</keyword>
<dbReference type="Gene3D" id="2.20.28.120">
    <property type="entry name" value="Ribosomal protein L33"/>
    <property type="match status" value="1"/>
</dbReference>
<dbReference type="InterPro" id="IPR038584">
    <property type="entry name" value="Ribosomal_bL33_sf"/>
</dbReference>
<reference evidence="6 7" key="1">
    <citation type="journal article" date="2014" name="PLoS ONE">
        <title>Reduction of Hydrogen Peroxide Accumulation and Toxicity by a Catalase from Mycoplasma iowae.</title>
        <authorList>
            <person name="Pritchard R.E."/>
            <person name="Prassinos A.J."/>
            <person name="Osborne J.D."/>
            <person name="Raviv Z."/>
            <person name="Balish M.F."/>
        </authorList>
    </citation>
    <scope>NUCLEOTIDE SEQUENCE [LARGE SCALE GENOMIC DNA]</scope>
    <source>
        <strain evidence="6 7">DK-CPA</strain>
    </source>
</reference>
<dbReference type="GO" id="GO:0003735">
    <property type="term" value="F:structural constituent of ribosome"/>
    <property type="evidence" value="ECO:0007669"/>
    <property type="project" value="InterPro"/>
</dbReference>
<dbReference type="GO" id="GO:0006412">
    <property type="term" value="P:translation"/>
    <property type="evidence" value="ECO:0007669"/>
    <property type="project" value="UniProtKB-UniRule"/>
</dbReference>
<comment type="similarity">
    <text evidence="1 5">Belongs to the bacterial ribosomal protein bL33 family.</text>
</comment>
<dbReference type="AlphaFoldDB" id="A0A084U4T5"/>
<evidence type="ECO:0000313" key="6">
    <source>
        <dbReference type="EMBL" id="KFB07971.1"/>
    </source>
</evidence>
<proteinExistence type="inferred from homology"/>
<dbReference type="Proteomes" id="UP000028523">
    <property type="component" value="Unassembled WGS sequence"/>
</dbReference>
<dbReference type="NCBIfam" id="TIGR01023">
    <property type="entry name" value="rpmG_bact"/>
    <property type="match status" value="1"/>
</dbReference>
<evidence type="ECO:0000313" key="7">
    <source>
        <dbReference type="Proteomes" id="UP000028523"/>
    </source>
</evidence>
<dbReference type="InterPro" id="IPR001705">
    <property type="entry name" value="Ribosomal_bL33"/>
</dbReference>
<evidence type="ECO:0000256" key="1">
    <source>
        <dbReference type="ARBA" id="ARBA00007596"/>
    </source>
</evidence>
<evidence type="ECO:0000256" key="2">
    <source>
        <dbReference type="ARBA" id="ARBA00022980"/>
    </source>
</evidence>
<dbReference type="NCBIfam" id="NF001764">
    <property type="entry name" value="PRK00504.1"/>
    <property type="match status" value="1"/>
</dbReference>
<name>A0A084U4T5_MALIO</name>
<dbReference type="GO" id="GO:0005840">
    <property type="term" value="C:ribosome"/>
    <property type="evidence" value="ECO:0007669"/>
    <property type="project" value="UniProtKB-KW"/>
</dbReference>
<sequence length="48" mass="5852">MSKSIIMICDECLSRNYKTKKNQFKKERLELNKYCPKCNKKTLHKETR</sequence>
<protein>
    <recommendedName>
        <fullName evidence="4 5">Large ribosomal subunit protein bL33</fullName>
    </recommendedName>
</protein>
<evidence type="ECO:0000256" key="3">
    <source>
        <dbReference type="ARBA" id="ARBA00023274"/>
    </source>
</evidence>
<dbReference type="GO" id="GO:1990904">
    <property type="term" value="C:ribonucleoprotein complex"/>
    <property type="evidence" value="ECO:0007669"/>
    <property type="project" value="UniProtKB-KW"/>
</dbReference>
<dbReference type="GO" id="GO:0005737">
    <property type="term" value="C:cytoplasm"/>
    <property type="evidence" value="ECO:0007669"/>
    <property type="project" value="UniProtKB-ARBA"/>
</dbReference>
<dbReference type="HAMAP" id="MF_00294">
    <property type="entry name" value="Ribosomal_bL33"/>
    <property type="match status" value="1"/>
</dbReference>
<accession>A0A084U4T5</accession>
<evidence type="ECO:0000256" key="5">
    <source>
        <dbReference type="HAMAP-Rule" id="MF_00294"/>
    </source>
</evidence>